<dbReference type="AlphaFoldDB" id="A0A915JBG7"/>
<dbReference type="Proteomes" id="UP000887565">
    <property type="component" value="Unplaced"/>
</dbReference>
<keyword evidence="1" id="KW-1185">Reference proteome</keyword>
<sequence>MAWVRLWLDFWMSRENSRTSWSRKKRKRERLIWLVKRRIC</sequence>
<dbReference type="WBParaSite" id="nRc.2.0.1.t23829-RA">
    <property type="protein sequence ID" value="nRc.2.0.1.t23829-RA"/>
    <property type="gene ID" value="nRc.2.0.1.g23829"/>
</dbReference>
<name>A0A915JBG7_ROMCU</name>
<accession>A0A915JBG7</accession>
<protein>
    <submittedName>
        <fullName evidence="2">Uncharacterized protein</fullName>
    </submittedName>
</protein>
<proteinExistence type="predicted"/>
<organism evidence="1 2">
    <name type="scientific">Romanomermis culicivorax</name>
    <name type="common">Nematode worm</name>
    <dbReference type="NCBI Taxonomy" id="13658"/>
    <lineage>
        <taxon>Eukaryota</taxon>
        <taxon>Metazoa</taxon>
        <taxon>Ecdysozoa</taxon>
        <taxon>Nematoda</taxon>
        <taxon>Enoplea</taxon>
        <taxon>Dorylaimia</taxon>
        <taxon>Mermithida</taxon>
        <taxon>Mermithoidea</taxon>
        <taxon>Mermithidae</taxon>
        <taxon>Romanomermis</taxon>
    </lineage>
</organism>
<reference evidence="2" key="1">
    <citation type="submission" date="2022-11" db="UniProtKB">
        <authorList>
            <consortium name="WormBaseParasite"/>
        </authorList>
    </citation>
    <scope>IDENTIFICATION</scope>
</reference>
<evidence type="ECO:0000313" key="2">
    <source>
        <dbReference type="WBParaSite" id="nRc.2.0.1.t23829-RA"/>
    </source>
</evidence>
<evidence type="ECO:0000313" key="1">
    <source>
        <dbReference type="Proteomes" id="UP000887565"/>
    </source>
</evidence>